<gene>
    <name evidence="1" type="ORF">SAMN05421820_101560</name>
</gene>
<dbReference type="EMBL" id="FNGY01000001">
    <property type="protein sequence ID" value="SDL48281.1"/>
    <property type="molecule type" value="Genomic_DNA"/>
</dbReference>
<dbReference type="AlphaFoldDB" id="A0A1G9KF30"/>
<evidence type="ECO:0000313" key="1">
    <source>
        <dbReference type="EMBL" id="SDL48281.1"/>
    </source>
</evidence>
<keyword evidence="2" id="KW-1185">Reference proteome</keyword>
<proteinExistence type="predicted"/>
<evidence type="ECO:0000313" key="2">
    <source>
        <dbReference type="Proteomes" id="UP000183200"/>
    </source>
</evidence>
<accession>A0A1G9KF30</accession>
<name>A0A1G9KF30_9SPHI</name>
<protein>
    <submittedName>
        <fullName evidence="1">Uncharacterized protein</fullName>
    </submittedName>
</protein>
<reference evidence="2" key="1">
    <citation type="submission" date="2016-10" db="EMBL/GenBank/DDBJ databases">
        <authorList>
            <person name="Varghese N."/>
            <person name="Submissions S."/>
        </authorList>
    </citation>
    <scope>NUCLEOTIDE SEQUENCE [LARGE SCALE GENOMIC DNA]</scope>
    <source>
        <strain evidence="2">DSM 19110</strain>
    </source>
</reference>
<dbReference type="Proteomes" id="UP000183200">
    <property type="component" value="Unassembled WGS sequence"/>
</dbReference>
<organism evidence="1 2">
    <name type="scientific">Pedobacter steynii</name>
    <dbReference type="NCBI Taxonomy" id="430522"/>
    <lineage>
        <taxon>Bacteria</taxon>
        <taxon>Pseudomonadati</taxon>
        <taxon>Bacteroidota</taxon>
        <taxon>Sphingobacteriia</taxon>
        <taxon>Sphingobacteriales</taxon>
        <taxon>Sphingobacteriaceae</taxon>
        <taxon>Pedobacter</taxon>
    </lineage>
</organism>
<sequence>MKVYPYVGFEKNNCYEKTACIFTGVVARNDNSTAAFYMYLSKYNKFHPVEERFSRFFCINGPQHQAGYQESCTHLVGVF</sequence>